<proteinExistence type="predicted"/>
<organism evidence="1 2">
    <name type="scientific">Teichococcus coralli</name>
    <dbReference type="NCBI Taxonomy" id="2545983"/>
    <lineage>
        <taxon>Bacteria</taxon>
        <taxon>Pseudomonadati</taxon>
        <taxon>Pseudomonadota</taxon>
        <taxon>Alphaproteobacteria</taxon>
        <taxon>Acetobacterales</taxon>
        <taxon>Roseomonadaceae</taxon>
        <taxon>Roseomonas</taxon>
    </lineage>
</organism>
<dbReference type="OrthoDB" id="7260501at2"/>
<comment type="caution">
    <text evidence="1">The sequence shown here is derived from an EMBL/GenBank/DDBJ whole genome shotgun (WGS) entry which is preliminary data.</text>
</comment>
<evidence type="ECO:0000313" key="2">
    <source>
        <dbReference type="Proteomes" id="UP000460715"/>
    </source>
</evidence>
<dbReference type="Proteomes" id="UP000460715">
    <property type="component" value="Unassembled WGS sequence"/>
</dbReference>
<dbReference type="EMBL" id="SNVJ01000003">
    <property type="protein sequence ID" value="MXP62563.1"/>
    <property type="molecule type" value="Genomic_DNA"/>
</dbReference>
<evidence type="ECO:0000313" key="1">
    <source>
        <dbReference type="EMBL" id="MXP62563.1"/>
    </source>
</evidence>
<dbReference type="AlphaFoldDB" id="A0A845B4I0"/>
<reference evidence="1 2" key="1">
    <citation type="submission" date="2019-03" db="EMBL/GenBank/DDBJ databases">
        <title>Roseomonas sp. a novel Roseomonas species isolated from Sea whip Gorgonian.</title>
        <authorList>
            <person name="Li F."/>
            <person name="Pan X."/>
            <person name="Huang S."/>
            <person name="Li Z."/>
            <person name="Meng B."/>
        </authorList>
    </citation>
    <scope>NUCLEOTIDE SEQUENCE [LARGE SCALE GENOMIC DNA]</scope>
    <source>
        <strain evidence="1 2">M0104</strain>
    </source>
</reference>
<accession>A0A845B4I0</accession>
<dbReference type="RefSeq" id="WP_160935692.1">
    <property type="nucleotide sequence ID" value="NZ_SNVJ01000003.1"/>
</dbReference>
<keyword evidence="2" id="KW-1185">Reference proteome</keyword>
<protein>
    <submittedName>
        <fullName evidence="1">Uncharacterized protein</fullName>
    </submittedName>
</protein>
<dbReference type="InterPro" id="IPR041289">
    <property type="entry name" value="Bact_RF_family3"/>
</dbReference>
<name>A0A845B4I0_9PROT</name>
<sequence>MLSNASLRTLFEPAEHVVSAYLPLDPEQHDIRPQRARLREILQAATEGLERRGLDARRRRAVLAPLEEVAVNLDLVEHREPAIALFLHASGVRLLPLPQEVPFHVAVARHACIKPLLPMMARHRRFWLLALSAGRARLFSVTPFERGEVPLALERSPSDAAEQPELREETAAQEGLLGEIQRVAEALKARLSGDSAPLLLAAEPKVSGHFRRMAPLPQLLSEGLSLNPHAFSPAALQERALTVIRPLLESESQTLIEKLGARLGAAESTVAIRLEEILHAAEEGRIDAVAVASDTAAWGRFDRRGGLHEVRGTPGGMDEDLLNQVAVSTLRNGGRAFALPRERIPRASLAAALLRY</sequence>
<gene>
    <name evidence="1" type="ORF">E0493_04245</name>
</gene>
<dbReference type="Pfam" id="PF18845">
    <property type="entry name" value="baeRF_family3"/>
    <property type="match status" value="1"/>
</dbReference>